<dbReference type="InterPro" id="IPR044558">
    <property type="entry name" value="WOX11-like"/>
</dbReference>
<feature type="region of interest" description="Disordered" evidence="14">
    <location>
        <begin position="121"/>
        <end position="149"/>
    </location>
</feature>
<dbReference type="GO" id="GO:0003700">
    <property type="term" value="F:DNA-binding transcription factor activity"/>
    <property type="evidence" value="ECO:0007669"/>
    <property type="project" value="InterPro"/>
</dbReference>
<keyword evidence="8" id="KW-0804">Transcription</keyword>
<feature type="DNA-binding region" description="Homeobox" evidence="12">
    <location>
        <begin position="20"/>
        <end position="84"/>
    </location>
</feature>
<keyword evidence="3" id="KW-0221">Differentiation</keyword>
<dbReference type="PROSITE" id="PS50071">
    <property type="entry name" value="HOMEOBOX_2"/>
    <property type="match status" value="1"/>
</dbReference>
<evidence type="ECO:0000256" key="5">
    <source>
        <dbReference type="ARBA" id="ARBA00023089"/>
    </source>
</evidence>
<dbReference type="SUPFAM" id="SSF46689">
    <property type="entry name" value="Homeodomain-like"/>
    <property type="match status" value="1"/>
</dbReference>
<organism evidence="16 17">
    <name type="scientific">Rhododendron simsii</name>
    <name type="common">Sims's rhododendron</name>
    <dbReference type="NCBI Taxonomy" id="118357"/>
    <lineage>
        <taxon>Eukaryota</taxon>
        <taxon>Viridiplantae</taxon>
        <taxon>Streptophyta</taxon>
        <taxon>Embryophyta</taxon>
        <taxon>Tracheophyta</taxon>
        <taxon>Spermatophyta</taxon>
        <taxon>Magnoliopsida</taxon>
        <taxon>eudicotyledons</taxon>
        <taxon>Gunneridae</taxon>
        <taxon>Pentapetalae</taxon>
        <taxon>asterids</taxon>
        <taxon>Ericales</taxon>
        <taxon>Ericaceae</taxon>
        <taxon>Ericoideae</taxon>
        <taxon>Rhodoreae</taxon>
        <taxon>Rhododendron</taxon>
    </lineage>
</organism>
<evidence type="ECO:0000256" key="4">
    <source>
        <dbReference type="ARBA" id="ARBA00023015"/>
    </source>
</evidence>
<evidence type="ECO:0000256" key="14">
    <source>
        <dbReference type="SAM" id="MobiDB-lite"/>
    </source>
</evidence>
<dbReference type="Pfam" id="PF00046">
    <property type="entry name" value="Homeodomain"/>
    <property type="match status" value="1"/>
</dbReference>
<accession>A0A834H5X7</accession>
<evidence type="ECO:0000256" key="7">
    <source>
        <dbReference type="ARBA" id="ARBA00023155"/>
    </source>
</evidence>
<sequence>MEDHGGQEDAGGSRERNNEVVRSRWTPKPEQILILESIFNSGMVNPPKDETVRIRKLLEKFGSVGDANVFYWFQNRRSRSRRRQRQQVHEAAATTTTSSHATATQQQQQQYGYYQAANESGGGGGGGGAIHQYEMSGSSSSSGGGGGGGGGDFVNEHLCSFSGEIGFPGYFSEQISTSPSVSAPLDTFSTSLPYQSPGFMTVFINGVPTEVGRGQIDMKGMFGEDLVLVHSSGMPVVPFNDFGYSLHTLHHGESYFLNRNHCPLGDLR</sequence>
<evidence type="ECO:0000256" key="2">
    <source>
        <dbReference type="ARBA" id="ARBA00022473"/>
    </source>
</evidence>
<dbReference type="GO" id="GO:0009908">
    <property type="term" value="P:flower development"/>
    <property type="evidence" value="ECO:0007669"/>
    <property type="project" value="UniProtKB-KW"/>
</dbReference>
<dbReference type="AlphaFoldDB" id="A0A834H5X7"/>
<dbReference type="InterPro" id="IPR009057">
    <property type="entry name" value="Homeodomain-like_sf"/>
</dbReference>
<evidence type="ECO:0000256" key="3">
    <source>
        <dbReference type="ARBA" id="ARBA00022782"/>
    </source>
</evidence>
<evidence type="ECO:0000256" key="1">
    <source>
        <dbReference type="ARBA" id="ARBA00004123"/>
    </source>
</evidence>
<dbReference type="OrthoDB" id="670226at2759"/>
<dbReference type="GO" id="GO:0003677">
    <property type="term" value="F:DNA binding"/>
    <property type="evidence" value="ECO:0007669"/>
    <property type="project" value="UniProtKB-UniRule"/>
</dbReference>
<keyword evidence="4" id="KW-0805">Transcription regulation</keyword>
<evidence type="ECO:0000313" key="16">
    <source>
        <dbReference type="EMBL" id="KAF7145268.1"/>
    </source>
</evidence>
<protein>
    <recommendedName>
        <fullName evidence="11">Protein WUSCHEL</fullName>
    </recommendedName>
</protein>
<keyword evidence="2" id="KW-0217">Developmental protein</keyword>
<evidence type="ECO:0000256" key="12">
    <source>
        <dbReference type="PROSITE-ProRule" id="PRU00108"/>
    </source>
</evidence>
<dbReference type="EMBL" id="WJXA01000004">
    <property type="protein sequence ID" value="KAF7145268.1"/>
    <property type="molecule type" value="Genomic_DNA"/>
</dbReference>
<feature type="region of interest" description="Disordered" evidence="14">
    <location>
        <begin position="1"/>
        <end position="24"/>
    </location>
</feature>
<comment type="subcellular location">
    <subcellularLocation>
        <location evidence="1 12 13">Nucleus</location>
    </subcellularLocation>
</comment>
<keyword evidence="17" id="KW-1185">Reference proteome</keyword>
<proteinExistence type="inferred from homology"/>
<feature type="compositionally biased region" description="Low complexity" evidence="14">
    <location>
        <begin position="91"/>
        <end position="107"/>
    </location>
</feature>
<dbReference type="GO" id="GO:0048830">
    <property type="term" value="P:adventitious root development"/>
    <property type="evidence" value="ECO:0007669"/>
    <property type="project" value="InterPro"/>
</dbReference>
<reference evidence="16" key="1">
    <citation type="submission" date="2019-11" db="EMBL/GenBank/DDBJ databases">
        <authorList>
            <person name="Liu Y."/>
            <person name="Hou J."/>
            <person name="Li T.-Q."/>
            <person name="Guan C.-H."/>
            <person name="Wu X."/>
            <person name="Wu H.-Z."/>
            <person name="Ling F."/>
            <person name="Zhang R."/>
            <person name="Shi X.-G."/>
            <person name="Ren J.-P."/>
            <person name="Chen E.-F."/>
            <person name="Sun J.-M."/>
        </authorList>
    </citation>
    <scope>NUCLEOTIDE SEQUENCE</scope>
    <source>
        <strain evidence="16">Adult_tree_wgs_1</strain>
        <tissue evidence="16">Leaves</tissue>
    </source>
</reference>
<dbReference type="GO" id="GO:0005634">
    <property type="term" value="C:nucleus"/>
    <property type="evidence" value="ECO:0007669"/>
    <property type="project" value="UniProtKB-SubCell"/>
</dbReference>
<keyword evidence="7 12" id="KW-0371">Homeobox</keyword>
<dbReference type="GO" id="GO:0030154">
    <property type="term" value="P:cell differentiation"/>
    <property type="evidence" value="ECO:0007669"/>
    <property type="project" value="UniProtKB-KW"/>
</dbReference>
<keyword evidence="6 12" id="KW-0238">DNA-binding</keyword>
<evidence type="ECO:0000259" key="15">
    <source>
        <dbReference type="PROSITE" id="PS50071"/>
    </source>
</evidence>
<evidence type="ECO:0000256" key="6">
    <source>
        <dbReference type="ARBA" id="ARBA00023125"/>
    </source>
</evidence>
<evidence type="ECO:0000256" key="13">
    <source>
        <dbReference type="RuleBase" id="RU000682"/>
    </source>
</evidence>
<dbReference type="PANTHER" id="PTHR46998:SF2">
    <property type="entry name" value="WUSCHEL-RELATED HOMEOBOX 11"/>
    <property type="match status" value="1"/>
</dbReference>
<comment type="caution">
    <text evidence="16">The sequence shown here is derived from an EMBL/GenBank/DDBJ whole genome shotgun (WGS) entry which is preliminary data.</text>
</comment>
<keyword evidence="5" id="KW-0287">Flowering</keyword>
<dbReference type="SMART" id="SM00389">
    <property type="entry name" value="HOX"/>
    <property type="match status" value="1"/>
</dbReference>
<dbReference type="InterPro" id="IPR001356">
    <property type="entry name" value="HD"/>
</dbReference>
<dbReference type="PANTHER" id="PTHR46998">
    <property type="entry name" value="WUSCHEL-RELATED HOMEOBOX 11"/>
    <property type="match status" value="1"/>
</dbReference>
<evidence type="ECO:0000256" key="9">
    <source>
        <dbReference type="ARBA" id="ARBA00023242"/>
    </source>
</evidence>
<keyword evidence="9 12" id="KW-0539">Nucleus</keyword>
<dbReference type="FunFam" id="1.10.10.60:FF:000118">
    <property type="entry name" value="WUSCHEL-related homeobox 11"/>
    <property type="match status" value="1"/>
</dbReference>
<evidence type="ECO:0000256" key="11">
    <source>
        <dbReference type="ARBA" id="ARBA00068485"/>
    </source>
</evidence>
<comment type="similarity">
    <text evidence="10">Belongs to the WUS homeobox family.</text>
</comment>
<feature type="compositionally biased region" description="Basic and acidic residues" evidence="14">
    <location>
        <begin position="1"/>
        <end position="22"/>
    </location>
</feature>
<gene>
    <name evidence="16" type="ORF">RHSIM_Rhsim04G0151500</name>
</gene>
<evidence type="ECO:0000256" key="10">
    <source>
        <dbReference type="ARBA" id="ARBA00024040"/>
    </source>
</evidence>
<name>A0A834H5X7_RHOSS</name>
<feature type="region of interest" description="Disordered" evidence="14">
    <location>
        <begin position="80"/>
        <end position="107"/>
    </location>
</feature>
<evidence type="ECO:0000313" key="17">
    <source>
        <dbReference type="Proteomes" id="UP000626092"/>
    </source>
</evidence>
<feature type="domain" description="Homeobox" evidence="15">
    <location>
        <begin position="18"/>
        <end position="83"/>
    </location>
</feature>
<evidence type="ECO:0000256" key="8">
    <source>
        <dbReference type="ARBA" id="ARBA00023163"/>
    </source>
</evidence>
<dbReference type="Gene3D" id="1.10.10.60">
    <property type="entry name" value="Homeodomain-like"/>
    <property type="match status" value="1"/>
</dbReference>
<dbReference type="Proteomes" id="UP000626092">
    <property type="component" value="Unassembled WGS sequence"/>
</dbReference>